<feature type="region of interest" description="Disordered" evidence="1">
    <location>
        <begin position="43"/>
        <end position="85"/>
    </location>
</feature>
<evidence type="ECO:0000313" key="2">
    <source>
        <dbReference type="EMBL" id="CRZ06845.1"/>
    </source>
</evidence>
<sequence length="147" mass="15565">SHSYGESSVAPPPVIVRQGDIITGPLNVHTTTMDCRADHEAIRGDRAPARGPRTPSAFVAERTAGTGRPIRPGPGPVFPANSRTISGPSAIGPDLELYALRAFDQGLRHRHAGFVDVASRPARCPGASRPVRSDDLPNVAHGPRQSR</sequence>
<proteinExistence type="predicted"/>
<organism evidence="2">
    <name type="scientific">Spongospora subterranea</name>
    <dbReference type="NCBI Taxonomy" id="70186"/>
    <lineage>
        <taxon>Eukaryota</taxon>
        <taxon>Sar</taxon>
        <taxon>Rhizaria</taxon>
        <taxon>Endomyxa</taxon>
        <taxon>Phytomyxea</taxon>
        <taxon>Plasmodiophorida</taxon>
        <taxon>Plasmodiophoridae</taxon>
        <taxon>Spongospora</taxon>
    </lineage>
</organism>
<dbReference type="AlphaFoldDB" id="A0A0H5QY46"/>
<name>A0A0H5QY46_9EUKA</name>
<dbReference type="EMBL" id="HACM01006403">
    <property type="protein sequence ID" value="CRZ06845.1"/>
    <property type="molecule type" value="Transcribed_RNA"/>
</dbReference>
<accession>A0A0H5QY46</accession>
<evidence type="ECO:0000256" key="1">
    <source>
        <dbReference type="SAM" id="MobiDB-lite"/>
    </source>
</evidence>
<feature type="non-terminal residue" evidence="2">
    <location>
        <position position="1"/>
    </location>
</feature>
<feature type="region of interest" description="Disordered" evidence="1">
    <location>
        <begin position="118"/>
        <end position="147"/>
    </location>
</feature>
<reference evidence="2" key="1">
    <citation type="submission" date="2015-04" db="EMBL/GenBank/DDBJ databases">
        <title>The genome sequence of the plant pathogenic Rhizarian Plasmodiophora brassicae reveals insights in its biotrophic life cycle and the origin of chitin synthesis.</title>
        <authorList>
            <person name="Schwelm A."/>
            <person name="Fogelqvist J."/>
            <person name="Knaust A."/>
            <person name="Julke S."/>
            <person name="Lilja T."/>
            <person name="Dhandapani V."/>
            <person name="Bonilla-Rosso G."/>
            <person name="Karlsson M."/>
            <person name="Shevchenko A."/>
            <person name="Choi S.R."/>
            <person name="Kim H.G."/>
            <person name="Park J.Y."/>
            <person name="Lim Y.P."/>
            <person name="Ludwig-Muller J."/>
            <person name="Dixelius C."/>
        </authorList>
    </citation>
    <scope>NUCLEOTIDE SEQUENCE</scope>
    <source>
        <tissue evidence="2">Potato root galls</tissue>
    </source>
</reference>
<protein>
    <submittedName>
        <fullName evidence="2">Uncharacterized protein</fullName>
    </submittedName>
</protein>